<dbReference type="RefSeq" id="WP_184365851.1">
    <property type="nucleotide sequence ID" value="NZ_BAAAKM010000050.1"/>
</dbReference>
<feature type="chain" id="PRO_5032271447" evidence="2">
    <location>
        <begin position="29"/>
        <end position="223"/>
    </location>
</feature>
<comment type="caution">
    <text evidence="4">The sequence shown here is derived from an EMBL/GenBank/DDBJ whole genome shotgun (WGS) entry which is preliminary data.</text>
</comment>
<keyword evidence="5" id="KW-1185">Reference proteome</keyword>
<accession>A0A840WAG9</accession>
<sequence length="223" mass="24015">MTSFERALKKRVLTAATAAFATALFAAACGNGGDEDSVTTTPESAEQTAEFNDADVHFAQMMIPHHEQAVDMADLADTRAGSEVRALAEEIRAAQGPEIEQMETLLDAWGAEVEHGMDHSQMDGMLSEEQMSQLEAAEGEEFDTLFLEFMVLHHEGAVDMARTELAEGVNPEARELAEEIIAAQEDEIEQMNEMLGVEDSGTEESGAEGPGEDATDDGDHSGH</sequence>
<name>A0A840WAG9_9ACTN</name>
<feature type="compositionally biased region" description="Acidic residues" evidence="1">
    <location>
        <begin position="200"/>
        <end position="216"/>
    </location>
</feature>
<gene>
    <name evidence="4" type="ORF">HNR07_003520</name>
</gene>
<dbReference type="PANTHER" id="PTHR36933:SF1">
    <property type="entry name" value="SLL0788 PROTEIN"/>
    <property type="match status" value="1"/>
</dbReference>
<evidence type="ECO:0000313" key="4">
    <source>
        <dbReference type="EMBL" id="MBB5492383.1"/>
    </source>
</evidence>
<feature type="domain" description="DUF305" evidence="3">
    <location>
        <begin position="55"/>
        <end position="195"/>
    </location>
</feature>
<dbReference type="InterPro" id="IPR012347">
    <property type="entry name" value="Ferritin-like"/>
</dbReference>
<proteinExistence type="predicted"/>
<protein>
    <submittedName>
        <fullName evidence="4">Uncharacterized protein (DUF305 family)</fullName>
    </submittedName>
</protein>
<dbReference type="PROSITE" id="PS51257">
    <property type="entry name" value="PROKAR_LIPOPROTEIN"/>
    <property type="match status" value="1"/>
</dbReference>
<evidence type="ECO:0000256" key="1">
    <source>
        <dbReference type="SAM" id="MobiDB-lite"/>
    </source>
</evidence>
<keyword evidence="2" id="KW-0732">Signal</keyword>
<dbReference type="AlphaFoldDB" id="A0A840WAG9"/>
<reference evidence="4 5" key="1">
    <citation type="submission" date="2020-08" db="EMBL/GenBank/DDBJ databases">
        <title>Sequencing the genomes of 1000 actinobacteria strains.</title>
        <authorList>
            <person name="Klenk H.-P."/>
        </authorList>
    </citation>
    <scope>NUCLEOTIDE SEQUENCE [LARGE SCALE GENOMIC DNA]</scope>
    <source>
        <strain evidence="4 5">DSM 44598</strain>
    </source>
</reference>
<evidence type="ECO:0000256" key="2">
    <source>
        <dbReference type="SAM" id="SignalP"/>
    </source>
</evidence>
<organism evidence="4 5">
    <name type="scientific">Nocardiopsis metallicus</name>
    <dbReference type="NCBI Taxonomy" id="179819"/>
    <lineage>
        <taxon>Bacteria</taxon>
        <taxon>Bacillati</taxon>
        <taxon>Actinomycetota</taxon>
        <taxon>Actinomycetes</taxon>
        <taxon>Streptosporangiales</taxon>
        <taxon>Nocardiopsidaceae</taxon>
        <taxon>Nocardiopsis</taxon>
    </lineage>
</organism>
<dbReference type="PANTHER" id="PTHR36933">
    <property type="entry name" value="SLL0788 PROTEIN"/>
    <property type="match status" value="1"/>
</dbReference>
<dbReference type="EMBL" id="JACHDO010000001">
    <property type="protein sequence ID" value="MBB5492383.1"/>
    <property type="molecule type" value="Genomic_DNA"/>
</dbReference>
<evidence type="ECO:0000259" key="3">
    <source>
        <dbReference type="Pfam" id="PF03713"/>
    </source>
</evidence>
<evidence type="ECO:0000313" key="5">
    <source>
        <dbReference type="Proteomes" id="UP000579647"/>
    </source>
</evidence>
<feature type="signal peptide" evidence="2">
    <location>
        <begin position="1"/>
        <end position="28"/>
    </location>
</feature>
<dbReference type="Gene3D" id="1.20.1260.10">
    <property type="match status" value="1"/>
</dbReference>
<dbReference type="Proteomes" id="UP000579647">
    <property type="component" value="Unassembled WGS sequence"/>
</dbReference>
<dbReference type="InterPro" id="IPR005183">
    <property type="entry name" value="DUF305_CopM-like"/>
</dbReference>
<dbReference type="Pfam" id="PF03713">
    <property type="entry name" value="DUF305"/>
    <property type="match status" value="1"/>
</dbReference>
<feature type="region of interest" description="Disordered" evidence="1">
    <location>
        <begin position="183"/>
        <end position="223"/>
    </location>
</feature>